<protein>
    <submittedName>
        <fullName evidence="4">Ketose-bisphosphate aldolase</fullName>
    </submittedName>
</protein>
<dbReference type="EMBL" id="SOJT01000065">
    <property type="protein sequence ID" value="TET29752.1"/>
    <property type="molecule type" value="Genomic_DNA"/>
</dbReference>
<feature type="binding site" evidence="2">
    <location>
        <begin position="230"/>
        <end position="233"/>
    </location>
    <ligand>
        <name>dihydroxyacetone phosphate</name>
        <dbReference type="ChEBI" id="CHEBI:57642"/>
    </ligand>
</feature>
<dbReference type="SUPFAM" id="SSF51569">
    <property type="entry name" value="Aldolase"/>
    <property type="match status" value="1"/>
</dbReference>
<feature type="binding site" evidence="3">
    <location>
        <position position="104"/>
    </location>
    <ligand>
        <name>Zn(2+)</name>
        <dbReference type="ChEBI" id="CHEBI:29105"/>
        <label>2</label>
    </ligand>
</feature>
<evidence type="ECO:0000256" key="3">
    <source>
        <dbReference type="PIRSR" id="PIRSR001359-3"/>
    </source>
</evidence>
<dbReference type="GO" id="GO:0016832">
    <property type="term" value="F:aldehyde-lyase activity"/>
    <property type="evidence" value="ECO:0007669"/>
    <property type="project" value="InterPro"/>
</dbReference>
<feature type="binding site" evidence="2">
    <location>
        <position position="181"/>
    </location>
    <ligand>
        <name>dihydroxyacetone phosphate</name>
        <dbReference type="ChEBI" id="CHEBI:57642"/>
    </ligand>
</feature>
<dbReference type="InterPro" id="IPR000771">
    <property type="entry name" value="FBA_II"/>
</dbReference>
<feature type="binding site" evidence="3">
    <location>
        <position position="134"/>
    </location>
    <ligand>
        <name>Zn(2+)</name>
        <dbReference type="ChEBI" id="CHEBI:29105"/>
        <label>2</label>
    </ligand>
</feature>
<feature type="binding site" evidence="3">
    <location>
        <position position="208"/>
    </location>
    <ligand>
        <name>Zn(2+)</name>
        <dbReference type="ChEBI" id="CHEBI:29105"/>
        <label>1</label>
        <note>catalytic</note>
    </ligand>
</feature>
<keyword evidence="3" id="KW-0479">Metal-binding</keyword>
<accession>A0A523THD8</accession>
<sequence>MSYVNMRDMLSKASHEKYAVGAFNIVDAMTAAAVVRAAEAKRAPVIIQTSVKTAKLYGCAFLVATVKALAKKANVPIALHLDHCKDLSLIHSCVKAGYSSVMIDASSFPFEENIRMTKEVVEMAHPHDVTVEGELGAIVGVEDDIHVKEQESHLANPEQALEYVSQTGVDVFAPAIGTAHGIYKGEPKIAFDLLGRIAREIRAAIAIHGGTGLSDEVFKKCISLGGAKINISTQIKHAFKDSLSEYFRKSPQVYEPVKILAYMRDKVQEVIESFIEKFGSEGKA</sequence>
<gene>
    <name evidence="4" type="ORF">E3J68_01410</name>
</gene>
<dbReference type="PANTHER" id="PTHR30304:SF0">
    <property type="entry name" value="D-TAGATOSE-1,6-BISPHOSPHATE ALDOLASE SUBUNIT GATY-RELATED"/>
    <property type="match status" value="1"/>
</dbReference>
<keyword evidence="3" id="KW-0862">Zinc</keyword>
<dbReference type="NCBIfam" id="TIGR00167">
    <property type="entry name" value="cbbA"/>
    <property type="match status" value="1"/>
</dbReference>
<comment type="cofactor">
    <cofactor evidence="3">
        <name>Zn(2+)</name>
        <dbReference type="ChEBI" id="CHEBI:29105"/>
    </cofactor>
    <text evidence="3">Binds 2 Zn(2+) ions per subunit. One is catalytic and the other provides a structural contribution.</text>
</comment>
<dbReference type="InterPro" id="IPR050246">
    <property type="entry name" value="Class_II_FBP_aldolase"/>
</dbReference>
<dbReference type="GO" id="GO:0005975">
    <property type="term" value="P:carbohydrate metabolic process"/>
    <property type="evidence" value="ECO:0007669"/>
    <property type="project" value="InterPro"/>
</dbReference>
<organism evidence="4 5">
    <name type="scientific">Aerophobetes bacterium</name>
    <dbReference type="NCBI Taxonomy" id="2030807"/>
    <lineage>
        <taxon>Bacteria</taxon>
        <taxon>Candidatus Aerophobota</taxon>
    </lineage>
</organism>
<dbReference type="PIRSF" id="PIRSF001359">
    <property type="entry name" value="F_bP_aldolase_II"/>
    <property type="match status" value="1"/>
</dbReference>
<dbReference type="Gene3D" id="3.20.20.70">
    <property type="entry name" value="Aldolase class I"/>
    <property type="match status" value="1"/>
</dbReference>
<proteinExistence type="predicted"/>
<evidence type="ECO:0000256" key="2">
    <source>
        <dbReference type="PIRSR" id="PIRSR001359-2"/>
    </source>
</evidence>
<feature type="active site" description="Proton donor" evidence="1">
    <location>
        <position position="82"/>
    </location>
</feature>
<dbReference type="PANTHER" id="PTHR30304">
    <property type="entry name" value="D-TAGATOSE-1,6-BISPHOSPHATE ALDOLASE"/>
    <property type="match status" value="1"/>
</dbReference>
<name>A0A523THD8_UNCAE</name>
<evidence type="ECO:0000313" key="5">
    <source>
        <dbReference type="Proteomes" id="UP000316517"/>
    </source>
</evidence>
<evidence type="ECO:0000256" key="1">
    <source>
        <dbReference type="PIRSR" id="PIRSR001359-1"/>
    </source>
</evidence>
<dbReference type="Proteomes" id="UP000316517">
    <property type="component" value="Unassembled WGS sequence"/>
</dbReference>
<dbReference type="AlphaFoldDB" id="A0A523THD8"/>
<comment type="caution">
    <text evidence="4">The sequence shown here is derived from an EMBL/GenBank/DDBJ whole genome shotgun (WGS) entry which is preliminary data.</text>
</comment>
<dbReference type="Pfam" id="PF01116">
    <property type="entry name" value="F_bP_aldolase"/>
    <property type="match status" value="1"/>
</dbReference>
<dbReference type="InterPro" id="IPR013785">
    <property type="entry name" value="Aldolase_TIM"/>
</dbReference>
<reference evidence="4 5" key="1">
    <citation type="submission" date="2019-03" db="EMBL/GenBank/DDBJ databases">
        <title>Metabolic potential of uncultured bacteria and archaea associated with petroleum seepage in deep-sea sediments.</title>
        <authorList>
            <person name="Dong X."/>
            <person name="Hubert C."/>
        </authorList>
    </citation>
    <scope>NUCLEOTIDE SEQUENCE [LARGE SCALE GENOMIC DNA]</scope>
    <source>
        <strain evidence="4">E44_bin3</strain>
    </source>
</reference>
<dbReference type="GO" id="GO:0008270">
    <property type="term" value="F:zinc ion binding"/>
    <property type="evidence" value="ECO:0007669"/>
    <property type="project" value="InterPro"/>
</dbReference>
<feature type="binding site" evidence="2">
    <location>
        <begin position="209"/>
        <end position="211"/>
    </location>
    <ligand>
        <name>dihydroxyacetone phosphate</name>
        <dbReference type="ChEBI" id="CHEBI:57642"/>
    </ligand>
</feature>
<feature type="binding site" evidence="3">
    <location>
        <position position="83"/>
    </location>
    <ligand>
        <name>Zn(2+)</name>
        <dbReference type="ChEBI" id="CHEBI:29105"/>
        <label>1</label>
        <note>catalytic</note>
    </ligand>
</feature>
<feature type="binding site" evidence="3">
    <location>
        <position position="180"/>
    </location>
    <ligand>
        <name>Zn(2+)</name>
        <dbReference type="ChEBI" id="CHEBI:29105"/>
        <label>1</label>
        <note>catalytic</note>
    </ligand>
</feature>
<dbReference type="CDD" id="cd00947">
    <property type="entry name" value="TBP_aldolase_IIB"/>
    <property type="match status" value="1"/>
</dbReference>
<evidence type="ECO:0000313" key="4">
    <source>
        <dbReference type="EMBL" id="TET29752.1"/>
    </source>
</evidence>